<dbReference type="InterPro" id="IPR002686">
    <property type="entry name" value="Transposase_17"/>
</dbReference>
<reference evidence="2 3" key="1">
    <citation type="journal article" date="2019" name="Nat. Med.">
        <title>A library of human gut bacterial isolates paired with longitudinal multiomics data enables mechanistic microbiome research.</title>
        <authorList>
            <person name="Poyet M."/>
            <person name="Groussin M."/>
            <person name="Gibbons S.M."/>
            <person name="Avila-Pacheco J."/>
            <person name="Jiang X."/>
            <person name="Kearney S.M."/>
            <person name="Perrotta A.R."/>
            <person name="Berdy B."/>
            <person name="Zhao S."/>
            <person name="Lieberman T.D."/>
            <person name="Swanson P.K."/>
            <person name="Smith M."/>
            <person name="Roesemann S."/>
            <person name="Alexander J.E."/>
            <person name="Rich S.A."/>
            <person name="Livny J."/>
            <person name="Vlamakis H."/>
            <person name="Clish C."/>
            <person name="Bullock K."/>
            <person name="Deik A."/>
            <person name="Scott J."/>
            <person name="Pierce K.A."/>
            <person name="Xavier R.J."/>
            <person name="Alm E.J."/>
        </authorList>
    </citation>
    <scope>NUCLEOTIDE SEQUENCE [LARGE SCALE GENOMIC DNA]</scope>
    <source>
        <strain evidence="2 3">BIOML-A1</strain>
    </source>
</reference>
<sequence length="138" mass="16382">MYKKKRGQDYYTNRHSCFLLQYHLVLVTKYRKPVLKGEVKELVYQIIRDIFKEKGLVILELNGESDHIHILYEADPFTAPGMLANVVKTKTSRFARKKYGDTVLKDYYWKPLFWSDSYFVATVSENSLDNVRTYIKNQ</sequence>
<dbReference type="PANTHER" id="PTHR33360">
    <property type="entry name" value="TRANSPOSASE FOR INSERTION SEQUENCE ELEMENT IS200"/>
    <property type="match status" value="1"/>
</dbReference>
<protein>
    <submittedName>
        <fullName evidence="2">IS200/IS605 family transposase</fullName>
    </submittedName>
</protein>
<dbReference type="Gene3D" id="3.30.70.1290">
    <property type="entry name" value="Transposase IS200-like"/>
    <property type="match status" value="1"/>
</dbReference>
<gene>
    <name evidence="2" type="primary">tnpA</name>
    <name evidence="2" type="ORF">GT728_21535</name>
</gene>
<proteinExistence type="predicted"/>
<comment type="caution">
    <text evidence="2">The sequence shown here is derived from an EMBL/GenBank/DDBJ whole genome shotgun (WGS) entry which is preliminary data.</text>
</comment>
<dbReference type="RefSeq" id="WP_161234525.1">
    <property type="nucleotide sequence ID" value="NZ_JADMTA010000089.1"/>
</dbReference>
<dbReference type="GO" id="GO:0004803">
    <property type="term" value="F:transposase activity"/>
    <property type="evidence" value="ECO:0007669"/>
    <property type="project" value="InterPro"/>
</dbReference>
<dbReference type="InterPro" id="IPR036515">
    <property type="entry name" value="Transposase_17_sf"/>
</dbReference>
<dbReference type="Pfam" id="PF01797">
    <property type="entry name" value="Y1_Tnp"/>
    <property type="match status" value="1"/>
</dbReference>
<dbReference type="SMART" id="SM01321">
    <property type="entry name" value="Y1_Tnp"/>
    <property type="match status" value="1"/>
</dbReference>
<dbReference type="EMBL" id="WWVQ01000135">
    <property type="protein sequence ID" value="MZL35668.1"/>
    <property type="molecule type" value="Genomic_DNA"/>
</dbReference>
<dbReference type="Proteomes" id="UP000477285">
    <property type="component" value="Unassembled WGS sequence"/>
</dbReference>
<evidence type="ECO:0000313" key="3">
    <source>
        <dbReference type="Proteomes" id="UP000477285"/>
    </source>
</evidence>
<dbReference type="SUPFAM" id="SSF143422">
    <property type="entry name" value="Transposase IS200-like"/>
    <property type="match status" value="1"/>
</dbReference>
<evidence type="ECO:0000313" key="2">
    <source>
        <dbReference type="EMBL" id="MZL35668.1"/>
    </source>
</evidence>
<name>A0A6L8T9X0_9FIRM</name>
<dbReference type="GO" id="GO:0006313">
    <property type="term" value="P:DNA transposition"/>
    <property type="evidence" value="ECO:0007669"/>
    <property type="project" value="InterPro"/>
</dbReference>
<dbReference type="NCBIfam" id="NF033573">
    <property type="entry name" value="transpos_IS200"/>
    <property type="match status" value="1"/>
</dbReference>
<feature type="domain" description="Transposase IS200-like" evidence="1">
    <location>
        <begin position="17"/>
        <end position="138"/>
    </location>
</feature>
<dbReference type="PANTHER" id="PTHR33360:SF2">
    <property type="entry name" value="TRANSPOSASE FOR INSERTION SEQUENCE ELEMENT IS200"/>
    <property type="match status" value="1"/>
</dbReference>
<dbReference type="AlphaFoldDB" id="A0A6L8T9X0"/>
<accession>A0A6L8T9X0</accession>
<organism evidence="2 3">
    <name type="scientific">Blautia wexlerae</name>
    <dbReference type="NCBI Taxonomy" id="418240"/>
    <lineage>
        <taxon>Bacteria</taxon>
        <taxon>Bacillati</taxon>
        <taxon>Bacillota</taxon>
        <taxon>Clostridia</taxon>
        <taxon>Lachnospirales</taxon>
        <taxon>Lachnospiraceae</taxon>
        <taxon>Blautia</taxon>
    </lineage>
</organism>
<evidence type="ECO:0000259" key="1">
    <source>
        <dbReference type="SMART" id="SM01321"/>
    </source>
</evidence>
<dbReference type="GO" id="GO:0003677">
    <property type="term" value="F:DNA binding"/>
    <property type="evidence" value="ECO:0007669"/>
    <property type="project" value="InterPro"/>
</dbReference>